<keyword evidence="2" id="KW-1185">Reference proteome</keyword>
<organism evidence="1 2">
    <name type="scientific">Ambrosiozyma monospora</name>
    <name type="common">Yeast</name>
    <name type="synonym">Endomycopsis monosporus</name>
    <dbReference type="NCBI Taxonomy" id="43982"/>
    <lineage>
        <taxon>Eukaryota</taxon>
        <taxon>Fungi</taxon>
        <taxon>Dikarya</taxon>
        <taxon>Ascomycota</taxon>
        <taxon>Saccharomycotina</taxon>
        <taxon>Pichiomycetes</taxon>
        <taxon>Pichiales</taxon>
        <taxon>Pichiaceae</taxon>
        <taxon>Ambrosiozyma</taxon>
    </lineage>
</organism>
<evidence type="ECO:0000313" key="2">
    <source>
        <dbReference type="Proteomes" id="UP001165064"/>
    </source>
</evidence>
<reference evidence="1" key="1">
    <citation type="submission" date="2023-04" db="EMBL/GenBank/DDBJ databases">
        <title>Ambrosiozyma monospora NBRC 10751.</title>
        <authorList>
            <person name="Ichikawa N."/>
            <person name="Sato H."/>
            <person name="Tonouchi N."/>
        </authorList>
    </citation>
    <scope>NUCLEOTIDE SEQUENCE</scope>
    <source>
        <strain evidence="1">NBRC 10751</strain>
    </source>
</reference>
<proteinExistence type="predicted"/>
<protein>
    <submittedName>
        <fullName evidence="1">Unnamed protein product</fullName>
    </submittedName>
</protein>
<dbReference type="Proteomes" id="UP001165064">
    <property type="component" value="Unassembled WGS sequence"/>
</dbReference>
<gene>
    <name evidence="1" type="ORF">Amon02_001065500</name>
</gene>
<dbReference type="EMBL" id="BSXS01010898">
    <property type="protein sequence ID" value="GME99218.1"/>
    <property type="molecule type" value="Genomic_DNA"/>
</dbReference>
<sequence>MTFKNGNGTELYLCCAHRLKCKVPLSVDFDKDNQMIFLNYMNNRTQGLTSCKIVELAKANFAKHLELGGWSLVYIPEDDRFTLTTNFTRDWKNLQSQLIKYQSNEVRSDALDSINEAYGRVIDVKDITHSLTIPQFVQLITVFSSLLRMNADAQHAYISCHPKLK</sequence>
<accession>A0ACB5U1P4</accession>
<evidence type="ECO:0000313" key="1">
    <source>
        <dbReference type="EMBL" id="GME99218.1"/>
    </source>
</evidence>
<name>A0ACB5U1P4_AMBMO</name>
<comment type="caution">
    <text evidence="1">The sequence shown here is derived from an EMBL/GenBank/DDBJ whole genome shotgun (WGS) entry which is preliminary data.</text>
</comment>